<feature type="non-terminal residue" evidence="3">
    <location>
        <position position="299"/>
    </location>
</feature>
<dbReference type="EMBL" id="PKSL01000058">
    <property type="protein sequence ID" value="POW09110.1"/>
    <property type="molecule type" value="Genomic_DNA"/>
</dbReference>
<feature type="transmembrane region" description="Helical" evidence="2">
    <location>
        <begin position="226"/>
        <end position="246"/>
    </location>
</feature>
<dbReference type="Gene3D" id="3.40.30.10">
    <property type="entry name" value="Glutaredoxin"/>
    <property type="match status" value="1"/>
</dbReference>
<proteinExistence type="predicted"/>
<evidence type="ECO:0000313" key="3">
    <source>
        <dbReference type="EMBL" id="POW09110.1"/>
    </source>
</evidence>
<sequence length="299" mass="34084">MANNQTGQKSTSKVADVPSDSESYPVLEPRDRHPDPILSRFSVNQSKTPNYSFRDCKVVGFFFSSIWKYDRESFQQNVMELCNRNPHRFKCIYVSIDSTKQDFISATKDKPWINMIWDDGSNMESEEKPKIIQKVDFITPIEQDLIKKIIAGKLDIKQDSRFFSRVGLCAGLEVLFAPTLMIYHLESRTWLEHNVSHGAVGSREKREIALETWEKGQRLTLSIMDILVGLRWAILISTVGIVYFILVRADDSYNLVHLVEWFMSGDVSSSSTTATTAPSPISAHTPPPPLKSAHEYVEF</sequence>
<gene>
    <name evidence="3" type="ORF">PSTT_07046</name>
</gene>
<comment type="caution">
    <text evidence="3">The sequence shown here is derived from an EMBL/GenBank/DDBJ whole genome shotgun (WGS) entry which is preliminary data.</text>
</comment>
<keyword evidence="2" id="KW-1133">Transmembrane helix</keyword>
<reference evidence="3" key="1">
    <citation type="submission" date="2017-12" db="EMBL/GenBank/DDBJ databases">
        <title>Gene loss provides genomic basis for host adaptation in cereal stripe rust fungi.</title>
        <authorList>
            <person name="Xia C."/>
        </authorList>
    </citation>
    <scope>NUCLEOTIDE SEQUENCE [LARGE SCALE GENOMIC DNA]</scope>
    <source>
        <strain evidence="3">93-210</strain>
    </source>
</reference>
<feature type="region of interest" description="Disordered" evidence="1">
    <location>
        <begin position="268"/>
        <end position="291"/>
    </location>
</feature>
<dbReference type="Proteomes" id="UP000239156">
    <property type="component" value="Unassembled WGS sequence"/>
</dbReference>
<feature type="compositionally biased region" description="Polar residues" evidence="1">
    <location>
        <begin position="1"/>
        <end position="13"/>
    </location>
</feature>
<protein>
    <submittedName>
        <fullName evidence="3">Uncharacterized protein</fullName>
    </submittedName>
</protein>
<keyword evidence="2" id="KW-0472">Membrane</keyword>
<dbReference type="VEuPathDB" id="FungiDB:PSTT_07046"/>
<dbReference type="VEuPathDB" id="FungiDB:PSHT_08892"/>
<feature type="compositionally biased region" description="Low complexity" evidence="1">
    <location>
        <begin position="268"/>
        <end position="284"/>
    </location>
</feature>
<dbReference type="AlphaFoldDB" id="A0A2S4VIB1"/>
<keyword evidence="4" id="KW-1185">Reference proteome</keyword>
<evidence type="ECO:0000313" key="4">
    <source>
        <dbReference type="Proteomes" id="UP000239156"/>
    </source>
</evidence>
<feature type="region of interest" description="Disordered" evidence="1">
    <location>
        <begin position="1"/>
        <end position="35"/>
    </location>
</feature>
<name>A0A2S4VIB1_9BASI</name>
<accession>A0A2S4VIB1</accession>
<evidence type="ECO:0000256" key="2">
    <source>
        <dbReference type="SAM" id="Phobius"/>
    </source>
</evidence>
<feature type="transmembrane region" description="Helical" evidence="2">
    <location>
        <begin position="162"/>
        <end position="185"/>
    </location>
</feature>
<keyword evidence="2" id="KW-0812">Transmembrane</keyword>
<organism evidence="3 4">
    <name type="scientific">Puccinia striiformis</name>
    <dbReference type="NCBI Taxonomy" id="27350"/>
    <lineage>
        <taxon>Eukaryota</taxon>
        <taxon>Fungi</taxon>
        <taxon>Dikarya</taxon>
        <taxon>Basidiomycota</taxon>
        <taxon>Pucciniomycotina</taxon>
        <taxon>Pucciniomycetes</taxon>
        <taxon>Pucciniales</taxon>
        <taxon>Pucciniaceae</taxon>
        <taxon>Puccinia</taxon>
    </lineage>
</organism>
<evidence type="ECO:0000256" key="1">
    <source>
        <dbReference type="SAM" id="MobiDB-lite"/>
    </source>
</evidence>